<feature type="chain" id="PRO_5045858208" evidence="1">
    <location>
        <begin position="24"/>
        <end position="298"/>
    </location>
</feature>
<sequence length="298" mass="34276">MKPYLFFLLVAWGILFSSAELQAQDEQQSLSETISWLERKINISYYNAQTQEWWSNRFFYNTEMGLVNIKNTSSDGPSFLTRNTYYDRKVLLSDLDASSIKVHDINEDQGRIVFGQVVQVNVIGNQKKIKRTKNGVASFNEFFLQIPVPHAYDSLRLTADSIKTKLTLAIELSSKIKPTNDEQQNAKTILSTLHGQFKGDDKTVMSFTKIEGNHSEVEHTNEQNYIRKGLIGFDEVNNHFYLWSINRGQRERLTLEVKSGDKVSIESIDPPYAIILYGVNHIAVRENGQEIEFYRMGD</sequence>
<evidence type="ECO:0000313" key="2">
    <source>
        <dbReference type="EMBL" id="UXP31531.1"/>
    </source>
</evidence>
<evidence type="ECO:0000256" key="1">
    <source>
        <dbReference type="SAM" id="SignalP"/>
    </source>
</evidence>
<feature type="signal peptide" evidence="1">
    <location>
        <begin position="1"/>
        <end position="23"/>
    </location>
</feature>
<gene>
    <name evidence="2" type="ORF">N6H18_14360</name>
</gene>
<evidence type="ECO:0000313" key="3">
    <source>
        <dbReference type="Proteomes" id="UP001065174"/>
    </source>
</evidence>
<dbReference type="EMBL" id="CP106679">
    <property type="protein sequence ID" value="UXP31531.1"/>
    <property type="molecule type" value="Genomic_DNA"/>
</dbReference>
<proteinExistence type="predicted"/>
<name>A0ABY6CM03_9BACT</name>
<keyword evidence="1" id="KW-0732">Signal</keyword>
<keyword evidence="3" id="KW-1185">Reference proteome</keyword>
<reference evidence="2" key="1">
    <citation type="submission" date="2022-09" db="EMBL/GenBank/DDBJ databases">
        <title>Comparative genomics and taxonomic characterization of three novel marine species of genus Reichenbachiella exhibiting antioxidant and polysaccharide degradation activities.</title>
        <authorList>
            <person name="Muhammad N."/>
            <person name="Lee Y.-J."/>
            <person name="Ko J."/>
            <person name="Kim S.-G."/>
        </authorList>
    </citation>
    <scope>NUCLEOTIDE SEQUENCE</scope>
    <source>
        <strain evidence="2">BKB1-1</strain>
    </source>
</reference>
<protein>
    <submittedName>
        <fullName evidence="2">Uncharacterized protein</fullName>
    </submittedName>
</protein>
<dbReference type="Proteomes" id="UP001065174">
    <property type="component" value="Chromosome"/>
</dbReference>
<organism evidence="2 3">
    <name type="scientific">Reichenbachiella agarivorans</name>
    <dbReference type="NCBI Taxonomy" id="2979464"/>
    <lineage>
        <taxon>Bacteria</taxon>
        <taxon>Pseudomonadati</taxon>
        <taxon>Bacteroidota</taxon>
        <taxon>Cytophagia</taxon>
        <taxon>Cytophagales</taxon>
        <taxon>Reichenbachiellaceae</taxon>
        <taxon>Reichenbachiella</taxon>
    </lineage>
</organism>
<dbReference type="RefSeq" id="WP_262308970.1">
    <property type="nucleotide sequence ID" value="NZ_CP106679.1"/>
</dbReference>
<accession>A0ABY6CM03</accession>